<sequence length="86" mass="9827">MSMLSRVRKSLVNRKSIVRNAVIGERDIPEWVQTLAGAGFTPEEIEETLDRINTSTDDKNEIRGFLRKIQIKNDDLSAEINIDVKK</sequence>
<reference evidence="1 2" key="1">
    <citation type="journal article" date="2016" name="Nat. Commun.">
        <title>Thousands of microbial genomes shed light on interconnected biogeochemical processes in an aquifer system.</title>
        <authorList>
            <person name="Anantharaman K."/>
            <person name="Brown C.T."/>
            <person name="Hug L.A."/>
            <person name="Sharon I."/>
            <person name="Castelle C.J."/>
            <person name="Probst A.J."/>
            <person name="Thomas B.C."/>
            <person name="Singh A."/>
            <person name="Wilkins M.J."/>
            <person name="Karaoz U."/>
            <person name="Brodie E.L."/>
            <person name="Williams K.H."/>
            <person name="Hubbard S.S."/>
            <person name="Banfield J.F."/>
        </authorList>
    </citation>
    <scope>NUCLEOTIDE SEQUENCE [LARGE SCALE GENOMIC DNA]</scope>
</reference>
<dbReference type="Proteomes" id="UP000177152">
    <property type="component" value="Unassembled WGS sequence"/>
</dbReference>
<accession>A0A1G2K694</accession>
<proteinExistence type="predicted"/>
<protein>
    <submittedName>
        <fullName evidence="1">Uncharacterized protein</fullName>
    </submittedName>
</protein>
<gene>
    <name evidence="1" type="ORF">A2633_03915</name>
</gene>
<comment type="caution">
    <text evidence="1">The sequence shown here is derived from an EMBL/GenBank/DDBJ whole genome shotgun (WGS) entry which is preliminary data.</text>
</comment>
<name>A0A1G2K694_9BACT</name>
<dbReference type="EMBL" id="MHQC01000044">
    <property type="protein sequence ID" value="OGZ94081.1"/>
    <property type="molecule type" value="Genomic_DNA"/>
</dbReference>
<dbReference type="AlphaFoldDB" id="A0A1G2K694"/>
<evidence type="ECO:0000313" key="2">
    <source>
        <dbReference type="Proteomes" id="UP000177152"/>
    </source>
</evidence>
<organism evidence="1 2">
    <name type="scientific">Candidatus Sungbacteria bacterium RIFCSPHIGHO2_01_FULL_47_32</name>
    <dbReference type="NCBI Taxonomy" id="1802264"/>
    <lineage>
        <taxon>Bacteria</taxon>
        <taxon>Candidatus Sungiibacteriota</taxon>
    </lineage>
</organism>
<evidence type="ECO:0000313" key="1">
    <source>
        <dbReference type="EMBL" id="OGZ94081.1"/>
    </source>
</evidence>